<dbReference type="PROSITE" id="PS50294">
    <property type="entry name" value="WD_REPEATS_REGION"/>
    <property type="match status" value="3"/>
</dbReference>
<dbReference type="Proteomes" id="UP001576780">
    <property type="component" value="Unassembled WGS sequence"/>
</dbReference>
<dbReference type="Pfam" id="PF00400">
    <property type="entry name" value="WD40"/>
    <property type="match status" value="4"/>
</dbReference>
<dbReference type="InterPro" id="IPR036322">
    <property type="entry name" value="WD40_repeat_dom_sf"/>
</dbReference>
<gene>
    <name evidence="2" type="ORF">ACE1CA_21565</name>
</gene>
<dbReference type="Gene3D" id="2.130.10.10">
    <property type="entry name" value="YVTN repeat-like/Quinoprotein amine dehydrogenase"/>
    <property type="match status" value="3"/>
</dbReference>
<organism evidence="2 3">
    <name type="scientific">Floridaenema evergladense BLCC-F167</name>
    <dbReference type="NCBI Taxonomy" id="3153639"/>
    <lineage>
        <taxon>Bacteria</taxon>
        <taxon>Bacillati</taxon>
        <taxon>Cyanobacteriota</taxon>
        <taxon>Cyanophyceae</taxon>
        <taxon>Oscillatoriophycideae</taxon>
        <taxon>Aerosakkonematales</taxon>
        <taxon>Aerosakkonemataceae</taxon>
        <taxon>Floridanema</taxon>
        <taxon>Floridanema evergladense</taxon>
    </lineage>
</organism>
<feature type="repeat" description="WD" evidence="1">
    <location>
        <begin position="273"/>
        <end position="305"/>
    </location>
</feature>
<dbReference type="PANTHER" id="PTHR19920">
    <property type="entry name" value="WD40 PROTEIN CIAO1"/>
    <property type="match status" value="1"/>
</dbReference>
<name>A0ABV4WQG4_9CYAN</name>
<protein>
    <submittedName>
        <fullName evidence="2">Uncharacterized protein</fullName>
    </submittedName>
</protein>
<feature type="repeat" description="WD" evidence="1">
    <location>
        <begin position="56"/>
        <end position="97"/>
    </location>
</feature>
<evidence type="ECO:0000313" key="3">
    <source>
        <dbReference type="Proteomes" id="UP001576780"/>
    </source>
</evidence>
<dbReference type="PROSITE" id="PS50082">
    <property type="entry name" value="WD_REPEATS_2"/>
    <property type="match status" value="3"/>
</dbReference>
<feature type="repeat" description="WD" evidence="1">
    <location>
        <begin position="314"/>
        <end position="346"/>
    </location>
</feature>
<dbReference type="InterPro" id="IPR001680">
    <property type="entry name" value="WD40_rpt"/>
</dbReference>
<dbReference type="SMART" id="SM00320">
    <property type="entry name" value="WD40"/>
    <property type="match status" value="7"/>
</dbReference>
<evidence type="ECO:0000313" key="2">
    <source>
        <dbReference type="EMBL" id="MFB2837122.1"/>
    </source>
</evidence>
<dbReference type="RefSeq" id="WP_413279479.1">
    <property type="nucleotide sequence ID" value="NZ_JBHFNT010000195.1"/>
</dbReference>
<accession>A0ABV4WQG4</accession>
<keyword evidence="3" id="KW-1185">Reference proteome</keyword>
<keyword evidence="1" id="KW-0853">WD repeat</keyword>
<comment type="caution">
    <text evidence="2">The sequence shown here is derived from an EMBL/GenBank/DDBJ whole genome shotgun (WGS) entry which is preliminary data.</text>
</comment>
<reference evidence="2 3" key="1">
    <citation type="submission" date="2024-09" db="EMBL/GenBank/DDBJ databases">
        <title>Floridaenema gen nov. (Aerosakkonemataceae, Aerosakkonematales ord. nov., Cyanobacteria) from benthic tropical and subtropical fresh waters, with the description of four new species.</title>
        <authorList>
            <person name="Moretto J.A."/>
            <person name="Berthold D.E."/>
            <person name="Lefler F.W."/>
            <person name="Huang I.-S."/>
            <person name="Laughinghouse H. IV."/>
        </authorList>
    </citation>
    <scope>NUCLEOTIDE SEQUENCE [LARGE SCALE GENOMIC DNA]</scope>
    <source>
        <strain evidence="2 3">BLCC-F167</strain>
    </source>
</reference>
<evidence type="ECO:0000256" key="1">
    <source>
        <dbReference type="PROSITE-ProRule" id="PRU00221"/>
    </source>
</evidence>
<dbReference type="SUPFAM" id="SSF50978">
    <property type="entry name" value="WD40 repeat-like"/>
    <property type="match status" value="1"/>
</dbReference>
<dbReference type="InterPro" id="IPR015943">
    <property type="entry name" value="WD40/YVTN_repeat-like_dom_sf"/>
</dbReference>
<sequence length="357" mass="38940">MFSLAANKILDQTWQGTLSDYVTVVAWSTDGKTLAASDAAGEIILLKDRENLVYLQTANDQSVDCLAFSADGQYLAAGGQNGEVKIWRLQPEETQLISTLENAPNWVDKLAWHPKTNQLAFSMGKYVQIWDADSQQVEVTLNFESSSVLSIAWRPNGENLAISGQLGVKIWDTKNWDDDPTNLEIPVASLNLAWSGDSKFIASANLDNTLAVWQWDIPEPWLMRGFPGKIRALSWSDLLTSIGAPRLAVATAQSVVVWEKAADESIGWQGKLLDSHDGIVQAIAFQPQTFLLASAAEDGLIGIWQKAKEIAQILDGASEGFSCLAWQPQGNKLAAGGSNGEIFIWSKVSRGKGFASR</sequence>
<dbReference type="EMBL" id="JBHFNT010000195">
    <property type="protein sequence ID" value="MFB2837122.1"/>
    <property type="molecule type" value="Genomic_DNA"/>
</dbReference>
<dbReference type="PANTHER" id="PTHR19920:SF0">
    <property type="entry name" value="CYTOSOLIC IRON-SULFUR PROTEIN ASSEMBLY PROTEIN CIAO1-RELATED"/>
    <property type="match status" value="1"/>
</dbReference>
<proteinExistence type="predicted"/>